<organism evidence="1 2">
    <name type="scientific">Hyalomma asiaticum</name>
    <name type="common">Tick</name>
    <dbReference type="NCBI Taxonomy" id="266040"/>
    <lineage>
        <taxon>Eukaryota</taxon>
        <taxon>Metazoa</taxon>
        <taxon>Ecdysozoa</taxon>
        <taxon>Arthropoda</taxon>
        <taxon>Chelicerata</taxon>
        <taxon>Arachnida</taxon>
        <taxon>Acari</taxon>
        <taxon>Parasitiformes</taxon>
        <taxon>Ixodida</taxon>
        <taxon>Ixodoidea</taxon>
        <taxon>Ixodidae</taxon>
        <taxon>Hyalomminae</taxon>
        <taxon>Hyalomma</taxon>
    </lineage>
</organism>
<keyword evidence="2" id="KW-1185">Reference proteome</keyword>
<dbReference type="EMBL" id="CM023490">
    <property type="protein sequence ID" value="KAH6942357.1"/>
    <property type="molecule type" value="Genomic_DNA"/>
</dbReference>
<protein>
    <submittedName>
        <fullName evidence="1">Uncharacterized protein</fullName>
    </submittedName>
</protein>
<proteinExistence type="predicted"/>
<reference evidence="1" key="1">
    <citation type="submission" date="2020-05" db="EMBL/GenBank/DDBJ databases">
        <title>Large-scale comparative analyses of tick genomes elucidate their genetic diversity and vector capacities.</title>
        <authorList>
            <person name="Jia N."/>
            <person name="Wang J."/>
            <person name="Shi W."/>
            <person name="Du L."/>
            <person name="Sun Y."/>
            <person name="Zhan W."/>
            <person name="Jiang J."/>
            <person name="Wang Q."/>
            <person name="Zhang B."/>
            <person name="Ji P."/>
            <person name="Sakyi L.B."/>
            <person name="Cui X."/>
            <person name="Yuan T."/>
            <person name="Jiang B."/>
            <person name="Yang W."/>
            <person name="Lam T.T.-Y."/>
            <person name="Chang Q."/>
            <person name="Ding S."/>
            <person name="Wang X."/>
            <person name="Zhu J."/>
            <person name="Ruan X."/>
            <person name="Zhao L."/>
            <person name="Wei J."/>
            <person name="Que T."/>
            <person name="Du C."/>
            <person name="Cheng J."/>
            <person name="Dai P."/>
            <person name="Han X."/>
            <person name="Huang E."/>
            <person name="Gao Y."/>
            <person name="Liu J."/>
            <person name="Shao H."/>
            <person name="Ye R."/>
            <person name="Li L."/>
            <person name="Wei W."/>
            <person name="Wang X."/>
            <person name="Wang C."/>
            <person name="Yang T."/>
            <person name="Huo Q."/>
            <person name="Li W."/>
            <person name="Guo W."/>
            <person name="Chen H."/>
            <person name="Zhou L."/>
            <person name="Ni X."/>
            <person name="Tian J."/>
            <person name="Zhou Y."/>
            <person name="Sheng Y."/>
            <person name="Liu T."/>
            <person name="Pan Y."/>
            <person name="Xia L."/>
            <person name="Li J."/>
            <person name="Zhao F."/>
            <person name="Cao W."/>
        </authorList>
    </citation>
    <scope>NUCLEOTIDE SEQUENCE</scope>
    <source>
        <strain evidence="1">Hyas-2018</strain>
    </source>
</reference>
<evidence type="ECO:0000313" key="2">
    <source>
        <dbReference type="Proteomes" id="UP000821845"/>
    </source>
</evidence>
<accession>A0ACB7T7U6</accession>
<evidence type="ECO:0000313" key="1">
    <source>
        <dbReference type="EMBL" id="KAH6942357.1"/>
    </source>
</evidence>
<comment type="caution">
    <text evidence="1">The sequence shown here is derived from an EMBL/GenBank/DDBJ whole genome shotgun (WGS) entry which is preliminary data.</text>
</comment>
<gene>
    <name evidence="1" type="ORF">HPB50_003977</name>
</gene>
<name>A0ACB7T7U6_HYAAI</name>
<sequence length="209" mass="23416">MKSRQGRRLRNGVLLARGAVLGLCGTCIFGLSSLVFLLALFPFLAHLGPVSTCAQRPSTFNFWQKSSFRCSGRPGDFRDYFFSRDRCRGLHASRAGVCVCWRGGGRLADPPPSPPSSKACPASAATNKKDKAMSTQPGGHQRWSRCCRERRRDFARRCSEREGFTLQSRSKERRYIGLHREVGTSPSCAFFTFGEEEAIKLNTNKKRRS</sequence>
<dbReference type="Proteomes" id="UP000821845">
    <property type="component" value="Chromosome 10"/>
</dbReference>